<evidence type="ECO:0000313" key="2">
    <source>
        <dbReference type="EMBL" id="KAL1592031.1"/>
    </source>
</evidence>
<dbReference type="Proteomes" id="UP001521785">
    <property type="component" value="Unassembled WGS sequence"/>
</dbReference>
<comment type="caution">
    <text evidence="2">The sequence shown here is derived from an EMBL/GenBank/DDBJ whole genome shotgun (WGS) entry which is preliminary data.</text>
</comment>
<evidence type="ECO:0000313" key="3">
    <source>
        <dbReference type="Proteomes" id="UP001521785"/>
    </source>
</evidence>
<organism evidence="2 3">
    <name type="scientific">Paraconiothyrium brasiliense</name>
    <dbReference type="NCBI Taxonomy" id="300254"/>
    <lineage>
        <taxon>Eukaryota</taxon>
        <taxon>Fungi</taxon>
        <taxon>Dikarya</taxon>
        <taxon>Ascomycota</taxon>
        <taxon>Pezizomycotina</taxon>
        <taxon>Dothideomycetes</taxon>
        <taxon>Pleosporomycetidae</taxon>
        <taxon>Pleosporales</taxon>
        <taxon>Massarineae</taxon>
        <taxon>Didymosphaeriaceae</taxon>
        <taxon>Paraconiothyrium</taxon>
    </lineage>
</organism>
<name>A0ABR3QIP9_9PLEO</name>
<accession>A0ABR3QIP9</accession>
<proteinExistence type="predicted"/>
<evidence type="ECO:0000256" key="1">
    <source>
        <dbReference type="SAM" id="MobiDB-lite"/>
    </source>
</evidence>
<reference evidence="2 3" key="1">
    <citation type="submission" date="2024-02" db="EMBL/GenBank/DDBJ databases">
        <title>De novo assembly and annotation of 12 fungi associated with fruit tree decline syndrome in Ontario, Canada.</title>
        <authorList>
            <person name="Sulman M."/>
            <person name="Ellouze W."/>
            <person name="Ilyukhin E."/>
        </authorList>
    </citation>
    <scope>NUCLEOTIDE SEQUENCE [LARGE SCALE GENOMIC DNA]</scope>
    <source>
        <strain evidence="2 3">M42-189</strain>
    </source>
</reference>
<protein>
    <submittedName>
        <fullName evidence="2">Uncharacterized protein</fullName>
    </submittedName>
</protein>
<sequence>MNNTPFGWHRHFDDDSLAIHYTNTHPDFAHYRYPRPMRRVPETHFTQMTSRRSPVLSVTAKTATFSVTEKHSHMRDVHTRNKKPCKEGSHELCYLAILDRDEHTAGTIIVGGDLLPQLVNKTHKFLAIARSTLSRMDDDPSWDVETQRFRLWTEQSPESLSRKVEETMSASEVPVPEPGSKFDWSRGENEDDDEAFNRNFVPPNDDFFDNKYFSDQVYWPAVDVLLISQAKDGVVERLGVGKIHVDAFVPIAKFEEVFLG</sequence>
<keyword evidence="3" id="KW-1185">Reference proteome</keyword>
<dbReference type="EMBL" id="JAKJXO020000022">
    <property type="protein sequence ID" value="KAL1592031.1"/>
    <property type="molecule type" value="Genomic_DNA"/>
</dbReference>
<gene>
    <name evidence="2" type="ORF">SLS60_011623</name>
</gene>
<feature type="region of interest" description="Disordered" evidence="1">
    <location>
        <begin position="160"/>
        <end position="188"/>
    </location>
</feature>